<evidence type="ECO:0000256" key="4">
    <source>
        <dbReference type="PROSITE-ProRule" id="PRU00335"/>
    </source>
</evidence>
<evidence type="ECO:0000256" key="2">
    <source>
        <dbReference type="ARBA" id="ARBA00023125"/>
    </source>
</evidence>
<dbReference type="Pfam" id="PF00440">
    <property type="entry name" value="TetR_N"/>
    <property type="match status" value="1"/>
</dbReference>
<proteinExistence type="predicted"/>
<keyword evidence="2 4" id="KW-0238">DNA-binding</keyword>
<feature type="DNA-binding region" description="H-T-H motif" evidence="4">
    <location>
        <begin position="37"/>
        <end position="56"/>
    </location>
</feature>
<feature type="domain" description="HTH tetR-type" evidence="5">
    <location>
        <begin position="14"/>
        <end position="74"/>
    </location>
</feature>
<keyword evidence="7" id="KW-1185">Reference proteome</keyword>
<dbReference type="GO" id="GO:0045892">
    <property type="term" value="P:negative regulation of DNA-templated transcription"/>
    <property type="evidence" value="ECO:0007669"/>
    <property type="project" value="UniProtKB-ARBA"/>
</dbReference>
<dbReference type="InterPro" id="IPR023772">
    <property type="entry name" value="DNA-bd_HTH_TetR-type_CS"/>
</dbReference>
<dbReference type="InterPro" id="IPR001647">
    <property type="entry name" value="HTH_TetR"/>
</dbReference>
<dbReference type="Pfam" id="PF14246">
    <property type="entry name" value="TetR_C_7"/>
    <property type="match status" value="1"/>
</dbReference>
<dbReference type="PROSITE" id="PS01081">
    <property type="entry name" value="HTH_TETR_1"/>
    <property type="match status" value="1"/>
</dbReference>
<evidence type="ECO:0000313" key="6">
    <source>
        <dbReference type="EMBL" id="MBB5138444.1"/>
    </source>
</evidence>
<organism evidence="6 7">
    <name type="scientific">Thermocatellispora tengchongensis</name>
    <dbReference type="NCBI Taxonomy" id="1073253"/>
    <lineage>
        <taxon>Bacteria</taxon>
        <taxon>Bacillati</taxon>
        <taxon>Actinomycetota</taxon>
        <taxon>Actinomycetes</taxon>
        <taxon>Streptosporangiales</taxon>
        <taxon>Streptosporangiaceae</taxon>
        <taxon>Thermocatellispora</taxon>
    </lineage>
</organism>
<accession>A0A840PAN2</accession>
<dbReference type="InterPro" id="IPR050109">
    <property type="entry name" value="HTH-type_TetR-like_transc_reg"/>
</dbReference>
<dbReference type="AlphaFoldDB" id="A0A840PAN2"/>
<dbReference type="GO" id="GO:0000976">
    <property type="term" value="F:transcription cis-regulatory region binding"/>
    <property type="evidence" value="ECO:0007669"/>
    <property type="project" value="TreeGrafter"/>
</dbReference>
<dbReference type="Proteomes" id="UP000578449">
    <property type="component" value="Unassembled WGS sequence"/>
</dbReference>
<evidence type="ECO:0000256" key="3">
    <source>
        <dbReference type="ARBA" id="ARBA00023163"/>
    </source>
</evidence>
<dbReference type="SUPFAM" id="SSF46689">
    <property type="entry name" value="Homeodomain-like"/>
    <property type="match status" value="1"/>
</dbReference>
<dbReference type="Gene3D" id="1.10.357.10">
    <property type="entry name" value="Tetracycline Repressor, domain 2"/>
    <property type="match status" value="1"/>
</dbReference>
<gene>
    <name evidence="6" type="ORF">HNP84_008198</name>
</gene>
<keyword evidence="1" id="KW-0805">Transcription regulation</keyword>
<dbReference type="FunFam" id="1.10.10.60:FF:000141">
    <property type="entry name" value="TetR family transcriptional regulator"/>
    <property type="match status" value="1"/>
</dbReference>
<evidence type="ECO:0000256" key="1">
    <source>
        <dbReference type="ARBA" id="ARBA00023015"/>
    </source>
</evidence>
<dbReference type="PANTHER" id="PTHR30055">
    <property type="entry name" value="HTH-TYPE TRANSCRIPTIONAL REGULATOR RUTR"/>
    <property type="match status" value="1"/>
</dbReference>
<dbReference type="PANTHER" id="PTHR30055:SF146">
    <property type="entry name" value="HTH-TYPE TRANSCRIPTIONAL DUAL REGULATOR CECR"/>
    <property type="match status" value="1"/>
</dbReference>
<reference evidence="6 7" key="1">
    <citation type="submission" date="2020-08" db="EMBL/GenBank/DDBJ databases">
        <title>Genomic Encyclopedia of Type Strains, Phase IV (KMG-IV): sequencing the most valuable type-strain genomes for metagenomic binning, comparative biology and taxonomic classification.</title>
        <authorList>
            <person name="Goeker M."/>
        </authorList>
    </citation>
    <scope>NUCLEOTIDE SEQUENCE [LARGE SCALE GENOMIC DNA]</scope>
    <source>
        <strain evidence="6 7">DSM 45615</strain>
    </source>
</reference>
<dbReference type="RefSeq" id="WP_185055315.1">
    <property type="nucleotide sequence ID" value="NZ_BAABIX010000019.1"/>
</dbReference>
<dbReference type="InterPro" id="IPR009057">
    <property type="entry name" value="Homeodomain-like_sf"/>
</dbReference>
<evidence type="ECO:0000259" key="5">
    <source>
        <dbReference type="PROSITE" id="PS50977"/>
    </source>
</evidence>
<dbReference type="PROSITE" id="PS50977">
    <property type="entry name" value="HTH_TETR_2"/>
    <property type="match status" value="1"/>
</dbReference>
<comment type="caution">
    <text evidence="6">The sequence shown here is derived from an EMBL/GenBank/DDBJ whole genome shotgun (WGS) entry which is preliminary data.</text>
</comment>
<name>A0A840PAN2_9ACTN</name>
<dbReference type="InterPro" id="IPR039536">
    <property type="entry name" value="TetR_C_Proteobacteria"/>
</dbReference>
<evidence type="ECO:0000313" key="7">
    <source>
        <dbReference type="Proteomes" id="UP000578449"/>
    </source>
</evidence>
<sequence>MTAVEQVRRRGRSPHKRAAVLDAAQALFLADGYERTSVDAIAARADVSKRTVYDHFGDKERIYSAVVDRVTEKLLAAVRAAVEEELPEGRDLRAGLLAFARRVATATFPSSDYVLFRKLSNVGPAKRRVPGSVRNASKELFVRRMASFAEAGAITTDNPWRAAEHFIALTFLLALDTLDPTEQGAWDEVDEILVDGVDTFLRAYT</sequence>
<protein>
    <submittedName>
        <fullName evidence="6">TetR/AcrR family transcriptional repressor of mexJK operon</fullName>
    </submittedName>
</protein>
<dbReference type="GO" id="GO:0003700">
    <property type="term" value="F:DNA-binding transcription factor activity"/>
    <property type="evidence" value="ECO:0007669"/>
    <property type="project" value="TreeGrafter"/>
</dbReference>
<dbReference type="PRINTS" id="PR00455">
    <property type="entry name" value="HTHTETR"/>
</dbReference>
<keyword evidence="3" id="KW-0804">Transcription</keyword>
<dbReference type="EMBL" id="JACHGN010000023">
    <property type="protein sequence ID" value="MBB5138444.1"/>
    <property type="molecule type" value="Genomic_DNA"/>
</dbReference>